<proteinExistence type="predicted"/>
<accession>A0ABS8S610</accession>
<dbReference type="EMBL" id="JACEIK010000306">
    <property type="protein sequence ID" value="MCD7454555.1"/>
    <property type="molecule type" value="Genomic_DNA"/>
</dbReference>
<name>A0ABS8S610_DATST</name>
<organism evidence="1 2">
    <name type="scientific">Datura stramonium</name>
    <name type="common">Jimsonweed</name>
    <name type="synonym">Common thornapple</name>
    <dbReference type="NCBI Taxonomy" id="4076"/>
    <lineage>
        <taxon>Eukaryota</taxon>
        <taxon>Viridiplantae</taxon>
        <taxon>Streptophyta</taxon>
        <taxon>Embryophyta</taxon>
        <taxon>Tracheophyta</taxon>
        <taxon>Spermatophyta</taxon>
        <taxon>Magnoliopsida</taxon>
        <taxon>eudicotyledons</taxon>
        <taxon>Gunneridae</taxon>
        <taxon>Pentapetalae</taxon>
        <taxon>asterids</taxon>
        <taxon>lamiids</taxon>
        <taxon>Solanales</taxon>
        <taxon>Solanaceae</taxon>
        <taxon>Solanoideae</taxon>
        <taxon>Datureae</taxon>
        <taxon>Datura</taxon>
    </lineage>
</organism>
<evidence type="ECO:0000313" key="2">
    <source>
        <dbReference type="Proteomes" id="UP000823775"/>
    </source>
</evidence>
<keyword evidence="2" id="KW-1185">Reference proteome</keyword>
<gene>
    <name evidence="1" type="ORF">HAX54_025213</name>
</gene>
<sequence length="142" mass="16236">MDLTPESNNSYGQRKINVLGGKEKGHLQCKSAVKTNWSNRLIDNWRGEDVNRLLILSVIKDVWTGSCVFLECTRRHWSNESWPCDNRDPNWAETELPQKILFFFFRLGFLGPSADDFVEGSFVVGAAQIFTKLKEALKKLVA</sequence>
<comment type="caution">
    <text evidence="1">The sequence shown here is derived from an EMBL/GenBank/DDBJ whole genome shotgun (WGS) entry which is preliminary data.</text>
</comment>
<reference evidence="1 2" key="1">
    <citation type="journal article" date="2021" name="BMC Genomics">
        <title>Datura genome reveals duplications of psychoactive alkaloid biosynthetic genes and high mutation rate following tissue culture.</title>
        <authorList>
            <person name="Rajewski A."/>
            <person name="Carter-House D."/>
            <person name="Stajich J."/>
            <person name="Litt A."/>
        </authorList>
    </citation>
    <scope>NUCLEOTIDE SEQUENCE [LARGE SCALE GENOMIC DNA]</scope>
    <source>
        <strain evidence="1">AR-01</strain>
    </source>
</reference>
<protein>
    <submittedName>
        <fullName evidence="1">Uncharacterized protein</fullName>
    </submittedName>
</protein>
<dbReference type="Proteomes" id="UP000823775">
    <property type="component" value="Unassembled WGS sequence"/>
</dbReference>
<evidence type="ECO:0000313" key="1">
    <source>
        <dbReference type="EMBL" id="MCD7454555.1"/>
    </source>
</evidence>